<dbReference type="RefSeq" id="WP_194978880.1">
    <property type="nucleotide sequence ID" value="NZ_JADMKS010000014.1"/>
</dbReference>
<evidence type="ECO:0000259" key="2">
    <source>
        <dbReference type="PROSITE" id="PS51154"/>
    </source>
</evidence>
<dbReference type="AlphaFoldDB" id="A0AA40X6U9"/>
<dbReference type="GO" id="GO:0140291">
    <property type="term" value="P:peptidyl-glutamate ADP-deribosylation"/>
    <property type="evidence" value="ECO:0007669"/>
    <property type="project" value="TreeGrafter"/>
</dbReference>
<comment type="catalytic activity">
    <reaction evidence="1">
        <text>an N-(ADP-alpha-D-ribosyl)-thymidine in DNA + H2O = a thymidine in DNA + ADP-D-ribose</text>
        <dbReference type="Rhea" id="RHEA:71655"/>
        <dbReference type="Rhea" id="RHEA-COMP:13556"/>
        <dbReference type="Rhea" id="RHEA-COMP:18051"/>
        <dbReference type="ChEBI" id="CHEBI:15377"/>
        <dbReference type="ChEBI" id="CHEBI:57967"/>
        <dbReference type="ChEBI" id="CHEBI:137386"/>
        <dbReference type="ChEBI" id="CHEBI:191199"/>
    </reaction>
    <physiologicalReaction direction="left-to-right" evidence="1">
        <dbReference type="Rhea" id="RHEA:71656"/>
    </physiologicalReaction>
</comment>
<dbReference type="Pfam" id="PF01661">
    <property type="entry name" value="Macro"/>
    <property type="match status" value="1"/>
</dbReference>
<protein>
    <submittedName>
        <fullName evidence="3">Macro domain-containing protein</fullName>
    </submittedName>
</protein>
<comment type="caution">
    <text evidence="3">The sequence shown here is derived from an EMBL/GenBank/DDBJ whole genome shotgun (WGS) entry which is preliminary data.</text>
</comment>
<sequence length="346" mass="38684">MIEFKSGDILHEDAEALINTVNCVGVMGRGIALQFKNAFPENFNAYVDACKKEQVKPGKMFVFETGQLTNPRFLINFPTKRHWKGKSRIEDIVSGLQDLVDVINSNNISSIAIPPLGSGLGGLNWDDVKPLIVSALSPLSQVHVKIFEPVGAPSSDKMVHKREVPKMTPGRAALVELIQRYLKGLMDPTVSLLEVHKLMYFMQESGESLRLKFQEATYGPYAENLRHVLHAIEGHMIAGYSDGGDIPDKQISLVPGAVEEAKAFLESHEKTQERFYRVSQLVSGFESSFGLELLSTVHWVAKNSSEKTTDSVINKVHSWSERKRQFTPRQIKIALNVLENQGWLNN</sequence>
<evidence type="ECO:0000313" key="3">
    <source>
        <dbReference type="EMBL" id="MBF6639753.1"/>
    </source>
</evidence>
<gene>
    <name evidence="3" type="ORF">ITX54_24115</name>
</gene>
<dbReference type="PROSITE" id="PS51154">
    <property type="entry name" value="MACRO"/>
    <property type="match status" value="1"/>
</dbReference>
<dbReference type="Proteomes" id="UP000705283">
    <property type="component" value="Unassembled WGS sequence"/>
</dbReference>
<evidence type="ECO:0000256" key="1">
    <source>
        <dbReference type="ARBA" id="ARBA00035885"/>
    </source>
</evidence>
<organism evidence="3 4">
    <name type="scientific">Rouxiella silvae</name>
    <dbReference type="NCBI Taxonomy" id="1646373"/>
    <lineage>
        <taxon>Bacteria</taxon>
        <taxon>Pseudomonadati</taxon>
        <taxon>Pseudomonadota</taxon>
        <taxon>Gammaproteobacteria</taxon>
        <taxon>Enterobacterales</taxon>
        <taxon>Yersiniaceae</taxon>
        <taxon>Rouxiella</taxon>
    </lineage>
</organism>
<proteinExistence type="predicted"/>
<dbReference type="InterPro" id="IPR043472">
    <property type="entry name" value="Macro_dom-like"/>
</dbReference>
<reference evidence="3" key="1">
    <citation type="submission" date="2020-11" db="EMBL/GenBank/DDBJ databases">
        <authorList>
            <person name="Lee S.D."/>
        </authorList>
    </citation>
    <scope>NUCLEOTIDE SEQUENCE</scope>
    <source>
        <strain evidence="3">SAP-2</strain>
    </source>
</reference>
<accession>A0AA40X6U9</accession>
<reference evidence="3" key="2">
    <citation type="submission" date="2022-09" db="EMBL/GenBank/DDBJ databases">
        <title>Rouxiella aceris sp. nov., isolated from tree sap and emended description of the genus Rhouxiella.</title>
        <authorList>
            <person name="Kim I.S."/>
        </authorList>
    </citation>
    <scope>NUCLEOTIDE SEQUENCE</scope>
    <source>
        <strain evidence="3">SAP-2</strain>
    </source>
</reference>
<dbReference type="SUPFAM" id="SSF52949">
    <property type="entry name" value="Macro domain-like"/>
    <property type="match status" value="1"/>
</dbReference>
<dbReference type="PANTHER" id="PTHR12521">
    <property type="entry name" value="PROTEIN C6ORF130"/>
    <property type="match status" value="1"/>
</dbReference>
<dbReference type="CDD" id="cd02901">
    <property type="entry name" value="Macro_Poa1p-like"/>
    <property type="match status" value="1"/>
</dbReference>
<dbReference type="Gene3D" id="3.40.220.10">
    <property type="entry name" value="Leucine Aminopeptidase, subunit E, domain 1"/>
    <property type="match status" value="1"/>
</dbReference>
<dbReference type="PANTHER" id="PTHR12521:SF0">
    <property type="entry name" value="ADP-RIBOSE GLYCOHYDROLASE OARD1"/>
    <property type="match status" value="1"/>
</dbReference>
<name>A0AA40X6U9_9GAMM</name>
<evidence type="ECO:0000313" key="4">
    <source>
        <dbReference type="Proteomes" id="UP000705283"/>
    </source>
</evidence>
<feature type="domain" description="Macro" evidence="2">
    <location>
        <begin position="1"/>
        <end position="155"/>
    </location>
</feature>
<dbReference type="EMBL" id="JADMKS010000014">
    <property type="protein sequence ID" value="MBF6639753.1"/>
    <property type="molecule type" value="Genomic_DNA"/>
</dbReference>
<dbReference type="InterPro" id="IPR050892">
    <property type="entry name" value="ADP-ribose_metab_enzymes"/>
</dbReference>
<dbReference type="SMART" id="SM00506">
    <property type="entry name" value="A1pp"/>
    <property type="match status" value="1"/>
</dbReference>
<dbReference type="InterPro" id="IPR002589">
    <property type="entry name" value="Macro_dom"/>
</dbReference>